<evidence type="ECO:0000256" key="10">
    <source>
        <dbReference type="ARBA" id="ARBA00023136"/>
    </source>
</evidence>
<dbReference type="SMART" id="SM00387">
    <property type="entry name" value="HATPase_c"/>
    <property type="match status" value="1"/>
</dbReference>
<evidence type="ECO:0000256" key="2">
    <source>
        <dbReference type="ARBA" id="ARBA00004236"/>
    </source>
</evidence>
<dbReference type="InterPro" id="IPR003594">
    <property type="entry name" value="HATPase_dom"/>
</dbReference>
<dbReference type="InterPro" id="IPR004358">
    <property type="entry name" value="Sig_transdc_His_kin-like_C"/>
</dbReference>
<name>A0A2I2KWR7_9ACTN</name>
<evidence type="ECO:0000256" key="8">
    <source>
        <dbReference type="ARBA" id="ARBA00022989"/>
    </source>
</evidence>
<dbReference type="PANTHER" id="PTHR45436:SF5">
    <property type="entry name" value="SENSOR HISTIDINE KINASE TRCS"/>
    <property type="match status" value="1"/>
</dbReference>
<dbReference type="Gene3D" id="3.30.565.10">
    <property type="entry name" value="Histidine kinase-like ATPase, C-terminal domain"/>
    <property type="match status" value="1"/>
</dbReference>
<evidence type="ECO:0000256" key="11">
    <source>
        <dbReference type="SAM" id="Phobius"/>
    </source>
</evidence>
<dbReference type="Pfam" id="PF00672">
    <property type="entry name" value="HAMP"/>
    <property type="match status" value="1"/>
</dbReference>
<dbReference type="PROSITE" id="PS50109">
    <property type="entry name" value="HIS_KIN"/>
    <property type="match status" value="1"/>
</dbReference>
<comment type="subcellular location">
    <subcellularLocation>
        <location evidence="2">Cell membrane</location>
    </subcellularLocation>
</comment>
<dbReference type="InterPro" id="IPR005467">
    <property type="entry name" value="His_kinase_dom"/>
</dbReference>
<feature type="transmembrane region" description="Helical" evidence="11">
    <location>
        <begin position="21"/>
        <end position="48"/>
    </location>
</feature>
<dbReference type="GO" id="GO:0000155">
    <property type="term" value="F:phosphorelay sensor kinase activity"/>
    <property type="evidence" value="ECO:0007669"/>
    <property type="project" value="InterPro"/>
</dbReference>
<dbReference type="Proteomes" id="UP000234331">
    <property type="component" value="Unassembled WGS sequence"/>
</dbReference>
<protein>
    <recommendedName>
        <fullName evidence="3">histidine kinase</fullName>
        <ecNumber evidence="3">2.7.13.3</ecNumber>
    </recommendedName>
</protein>
<keyword evidence="9" id="KW-0902">Two-component regulatory system</keyword>
<dbReference type="EC" id="2.7.13.3" evidence="3"/>
<keyword evidence="5" id="KW-0808">Transferase</keyword>
<organism evidence="14 15">
    <name type="scientific">Frankia canadensis</name>
    <dbReference type="NCBI Taxonomy" id="1836972"/>
    <lineage>
        <taxon>Bacteria</taxon>
        <taxon>Bacillati</taxon>
        <taxon>Actinomycetota</taxon>
        <taxon>Actinomycetes</taxon>
        <taxon>Frankiales</taxon>
        <taxon>Frankiaceae</taxon>
        <taxon>Frankia</taxon>
    </lineage>
</organism>
<dbReference type="PROSITE" id="PS50885">
    <property type="entry name" value="HAMP"/>
    <property type="match status" value="1"/>
</dbReference>
<dbReference type="EMBL" id="FZMO01000346">
    <property type="protein sequence ID" value="SNQ50133.1"/>
    <property type="molecule type" value="Genomic_DNA"/>
</dbReference>
<comment type="catalytic activity">
    <reaction evidence="1">
        <text>ATP + protein L-histidine = ADP + protein N-phospho-L-histidine.</text>
        <dbReference type="EC" id="2.7.13.3"/>
    </reaction>
</comment>
<evidence type="ECO:0000256" key="6">
    <source>
        <dbReference type="ARBA" id="ARBA00022692"/>
    </source>
</evidence>
<dbReference type="PANTHER" id="PTHR45436">
    <property type="entry name" value="SENSOR HISTIDINE KINASE YKOH"/>
    <property type="match status" value="1"/>
</dbReference>
<evidence type="ECO:0000256" key="9">
    <source>
        <dbReference type="ARBA" id="ARBA00023012"/>
    </source>
</evidence>
<dbReference type="Gene3D" id="1.10.287.130">
    <property type="match status" value="1"/>
</dbReference>
<evidence type="ECO:0000313" key="15">
    <source>
        <dbReference type="Proteomes" id="UP000234331"/>
    </source>
</evidence>
<dbReference type="InterPro" id="IPR003661">
    <property type="entry name" value="HisK_dim/P_dom"/>
</dbReference>
<dbReference type="InterPro" id="IPR050428">
    <property type="entry name" value="TCS_sensor_his_kinase"/>
</dbReference>
<keyword evidence="8 11" id="KW-1133">Transmembrane helix</keyword>
<keyword evidence="15" id="KW-1185">Reference proteome</keyword>
<dbReference type="Pfam" id="PF00512">
    <property type="entry name" value="HisKA"/>
    <property type="match status" value="1"/>
</dbReference>
<sequence>MANWASRVVTWRREWRDRLSLRVQLVTITAILASAVAAGLVIVVQISLAGAAKSTTERVLNDHGNALVSSIRAPSPDSALNVPQSQLGPGVAVYDKAGARVAGTVPPSMQEDFKELSVTTRMRTIEGGEHFAIMALPFTTSSQVQGVVVLTEPLAPYERNEQAAMVVSIVAGALLVLMAAGSAAWISRRVLSPVEQMARTADEWSEHDLERRFALGAPTNEIRALGSTLDALLDKVASVIRAEQRLTSELAHELRTPLTTIHGAAELLALRTDLDKQAREDVALIKNASASMSNTISVLLDLARRHSQAFHNDRTQLDDLAVELRGLSTPGSHLNVDLPPALSINVPEVLAIRALAPILDNALKVSDRAWVSARADGRSVALLVADSGPGVPDQWVDTLFQPGWSGNGGSGLGLSLARRVARSGGGDVSLVEQHNQYGGATFAVTFPGCRAARA</sequence>
<dbReference type="InterPro" id="IPR003660">
    <property type="entry name" value="HAMP_dom"/>
</dbReference>
<evidence type="ECO:0000259" key="12">
    <source>
        <dbReference type="PROSITE" id="PS50109"/>
    </source>
</evidence>
<evidence type="ECO:0000256" key="7">
    <source>
        <dbReference type="ARBA" id="ARBA00022777"/>
    </source>
</evidence>
<dbReference type="Pfam" id="PF02518">
    <property type="entry name" value="HATPase_c"/>
    <property type="match status" value="1"/>
</dbReference>
<dbReference type="PRINTS" id="PR00344">
    <property type="entry name" value="BCTRLSENSOR"/>
</dbReference>
<keyword evidence="7 14" id="KW-0418">Kinase</keyword>
<feature type="transmembrane region" description="Helical" evidence="11">
    <location>
        <begin position="163"/>
        <end position="186"/>
    </location>
</feature>
<evidence type="ECO:0000256" key="1">
    <source>
        <dbReference type="ARBA" id="ARBA00000085"/>
    </source>
</evidence>
<keyword evidence="6 11" id="KW-0812">Transmembrane</keyword>
<gene>
    <name evidence="14" type="ORF">FRACA_410007</name>
</gene>
<dbReference type="SUPFAM" id="SSF55874">
    <property type="entry name" value="ATPase domain of HSP90 chaperone/DNA topoisomerase II/histidine kinase"/>
    <property type="match status" value="1"/>
</dbReference>
<keyword evidence="4" id="KW-0597">Phosphoprotein</keyword>
<evidence type="ECO:0000256" key="4">
    <source>
        <dbReference type="ARBA" id="ARBA00022553"/>
    </source>
</evidence>
<dbReference type="InterPro" id="IPR036097">
    <property type="entry name" value="HisK_dim/P_sf"/>
</dbReference>
<evidence type="ECO:0000313" key="14">
    <source>
        <dbReference type="EMBL" id="SNQ50133.1"/>
    </source>
</evidence>
<evidence type="ECO:0000256" key="5">
    <source>
        <dbReference type="ARBA" id="ARBA00022679"/>
    </source>
</evidence>
<reference evidence="14 15" key="1">
    <citation type="submission" date="2017-06" db="EMBL/GenBank/DDBJ databases">
        <authorList>
            <person name="Kim H.J."/>
            <person name="Triplett B.A."/>
        </authorList>
    </citation>
    <scope>NUCLEOTIDE SEQUENCE [LARGE SCALE GENOMIC DNA]</scope>
    <source>
        <strain evidence="14">FRACA_ARgP5</strain>
    </source>
</reference>
<evidence type="ECO:0000256" key="3">
    <source>
        <dbReference type="ARBA" id="ARBA00012438"/>
    </source>
</evidence>
<evidence type="ECO:0000259" key="13">
    <source>
        <dbReference type="PROSITE" id="PS50885"/>
    </source>
</evidence>
<dbReference type="InterPro" id="IPR036890">
    <property type="entry name" value="HATPase_C_sf"/>
</dbReference>
<dbReference type="GO" id="GO:0005886">
    <property type="term" value="C:plasma membrane"/>
    <property type="evidence" value="ECO:0007669"/>
    <property type="project" value="UniProtKB-SubCell"/>
</dbReference>
<dbReference type="SMART" id="SM00304">
    <property type="entry name" value="HAMP"/>
    <property type="match status" value="1"/>
</dbReference>
<accession>A0A2I2KWR7</accession>
<keyword evidence="10 11" id="KW-0472">Membrane</keyword>
<dbReference type="SMART" id="SM00388">
    <property type="entry name" value="HisKA"/>
    <property type="match status" value="1"/>
</dbReference>
<proteinExistence type="predicted"/>
<dbReference type="CDD" id="cd00082">
    <property type="entry name" value="HisKA"/>
    <property type="match status" value="1"/>
</dbReference>
<dbReference type="Gene3D" id="6.10.340.10">
    <property type="match status" value="1"/>
</dbReference>
<feature type="domain" description="Histidine kinase" evidence="12">
    <location>
        <begin position="249"/>
        <end position="450"/>
    </location>
</feature>
<dbReference type="AlphaFoldDB" id="A0A2I2KWR7"/>
<feature type="domain" description="HAMP" evidence="13">
    <location>
        <begin position="188"/>
        <end position="241"/>
    </location>
</feature>
<dbReference type="SUPFAM" id="SSF47384">
    <property type="entry name" value="Homodimeric domain of signal transducing histidine kinase"/>
    <property type="match status" value="1"/>
</dbReference>